<dbReference type="InterPro" id="IPR022781">
    <property type="entry name" value="Flagellar_biosynth_FliO"/>
</dbReference>
<dbReference type="Proteomes" id="UP000538666">
    <property type="component" value="Unassembled WGS sequence"/>
</dbReference>
<evidence type="ECO:0000256" key="2">
    <source>
        <dbReference type="ARBA" id="ARBA00022475"/>
    </source>
</evidence>
<comment type="subcellular location">
    <subcellularLocation>
        <location evidence="1">Cell membrane</location>
    </subcellularLocation>
</comment>
<comment type="caution">
    <text evidence="7">The sequence shown here is derived from an EMBL/GenBank/DDBJ whole genome shotgun (WGS) entry which is preliminary data.</text>
</comment>
<name>A0A841JS22_9BACT</name>
<keyword evidence="7" id="KW-0282">Flagellum</keyword>
<protein>
    <submittedName>
        <fullName evidence="7">Flagellar biogenesis protein FliO</fullName>
    </submittedName>
</protein>
<evidence type="ECO:0000256" key="3">
    <source>
        <dbReference type="ARBA" id="ARBA00022692"/>
    </source>
</evidence>
<gene>
    <name evidence="7" type="ORF">HNQ77_000517</name>
</gene>
<dbReference type="RefSeq" id="WP_050057787.1">
    <property type="nucleotide sequence ID" value="NZ_JACHEK010000001.1"/>
</dbReference>
<keyword evidence="5 6" id="KW-0472">Membrane</keyword>
<keyword evidence="7" id="KW-0969">Cilium</keyword>
<dbReference type="Pfam" id="PF04347">
    <property type="entry name" value="FliO"/>
    <property type="match status" value="1"/>
</dbReference>
<keyword evidence="3 6" id="KW-0812">Transmembrane</keyword>
<evidence type="ECO:0000313" key="7">
    <source>
        <dbReference type="EMBL" id="MBB6142579.1"/>
    </source>
</evidence>
<sequence length="132" mass="14443">MTAAILLSQQTFALGSLWADYVKTVVMLIGVCLLAVGALKVLASRMRGNANAAQGGIRVLATQALEPRKTLYVVRSGSTTMLIATSGDAVHFMTQLDQADFPEEETNSLRMPENKPIFRKVTQLVRDRYANQ</sequence>
<keyword evidence="4 6" id="KW-1133">Transmembrane helix</keyword>
<proteinExistence type="predicted"/>
<keyword evidence="8" id="KW-1185">Reference proteome</keyword>
<evidence type="ECO:0000256" key="5">
    <source>
        <dbReference type="ARBA" id="ARBA00023136"/>
    </source>
</evidence>
<evidence type="ECO:0000256" key="6">
    <source>
        <dbReference type="SAM" id="Phobius"/>
    </source>
</evidence>
<accession>A0A841JS22</accession>
<evidence type="ECO:0000313" key="8">
    <source>
        <dbReference type="Proteomes" id="UP000538666"/>
    </source>
</evidence>
<keyword evidence="2" id="KW-1003">Cell membrane</keyword>
<dbReference type="OrthoDB" id="9847427at2"/>
<evidence type="ECO:0000256" key="1">
    <source>
        <dbReference type="ARBA" id="ARBA00004236"/>
    </source>
</evidence>
<dbReference type="EMBL" id="JACHEK010000001">
    <property type="protein sequence ID" value="MBB6142579.1"/>
    <property type="molecule type" value="Genomic_DNA"/>
</dbReference>
<feature type="transmembrane region" description="Helical" evidence="6">
    <location>
        <begin position="21"/>
        <end position="42"/>
    </location>
</feature>
<keyword evidence="7" id="KW-0966">Cell projection</keyword>
<dbReference type="GO" id="GO:0044781">
    <property type="term" value="P:bacterial-type flagellum organization"/>
    <property type="evidence" value="ECO:0007669"/>
    <property type="project" value="InterPro"/>
</dbReference>
<dbReference type="AlphaFoldDB" id="A0A841JS22"/>
<evidence type="ECO:0000256" key="4">
    <source>
        <dbReference type="ARBA" id="ARBA00022989"/>
    </source>
</evidence>
<organism evidence="7 8">
    <name type="scientific">Silvibacterium bohemicum</name>
    <dbReference type="NCBI Taxonomy" id="1577686"/>
    <lineage>
        <taxon>Bacteria</taxon>
        <taxon>Pseudomonadati</taxon>
        <taxon>Acidobacteriota</taxon>
        <taxon>Terriglobia</taxon>
        <taxon>Terriglobales</taxon>
        <taxon>Acidobacteriaceae</taxon>
        <taxon>Silvibacterium</taxon>
    </lineage>
</organism>
<reference evidence="7 8" key="1">
    <citation type="submission" date="2020-08" db="EMBL/GenBank/DDBJ databases">
        <title>Genomic Encyclopedia of Type Strains, Phase IV (KMG-IV): sequencing the most valuable type-strain genomes for metagenomic binning, comparative biology and taxonomic classification.</title>
        <authorList>
            <person name="Goeker M."/>
        </authorList>
    </citation>
    <scope>NUCLEOTIDE SEQUENCE [LARGE SCALE GENOMIC DNA]</scope>
    <source>
        <strain evidence="7 8">DSM 103733</strain>
    </source>
</reference>
<dbReference type="GO" id="GO:0016020">
    <property type="term" value="C:membrane"/>
    <property type="evidence" value="ECO:0007669"/>
    <property type="project" value="InterPro"/>
</dbReference>